<dbReference type="InterPro" id="IPR001288">
    <property type="entry name" value="Translation_initiation_fac_3"/>
</dbReference>
<protein>
    <recommendedName>
        <fullName evidence="4 5">Translation initiation factor IF-3</fullName>
    </recommendedName>
</protein>
<dbReference type="EMBL" id="DRTB01000007">
    <property type="protein sequence ID" value="HHE04442.1"/>
    <property type="molecule type" value="Genomic_DNA"/>
</dbReference>
<evidence type="ECO:0000256" key="3">
    <source>
        <dbReference type="ARBA" id="ARBA00022917"/>
    </source>
</evidence>
<dbReference type="PANTHER" id="PTHR10938:SF0">
    <property type="entry name" value="TRANSLATION INITIATION FACTOR IF-3, MITOCHONDRIAL"/>
    <property type="match status" value="1"/>
</dbReference>
<dbReference type="SUPFAM" id="SSF55200">
    <property type="entry name" value="Translation initiation factor IF3, C-terminal domain"/>
    <property type="match status" value="1"/>
</dbReference>
<evidence type="ECO:0000259" key="6">
    <source>
        <dbReference type="Pfam" id="PF00707"/>
    </source>
</evidence>
<gene>
    <name evidence="8" type="ORF">ENL19_00085</name>
</gene>
<name>A0A7C5DAE2_UNCW3</name>
<organism evidence="8">
    <name type="scientific">candidate division WOR-3 bacterium</name>
    <dbReference type="NCBI Taxonomy" id="2052148"/>
    <lineage>
        <taxon>Bacteria</taxon>
        <taxon>Bacteria division WOR-3</taxon>
    </lineage>
</organism>
<dbReference type="PANTHER" id="PTHR10938">
    <property type="entry name" value="TRANSLATION INITIATION FACTOR IF-3"/>
    <property type="match status" value="1"/>
</dbReference>
<proteinExistence type="inferred from homology"/>
<evidence type="ECO:0000256" key="1">
    <source>
        <dbReference type="ARBA" id="ARBA00005439"/>
    </source>
</evidence>
<keyword evidence="2 5" id="KW-0396">Initiation factor</keyword>
<dbReference type="InterPro" id="IPR019813">
    <property type="entry name" value="Translation_initiation_fac3_CS"/>
</dbReference>
<dbReference type="GO" id="GO:0016020">
    <property type="term" value="C:membrane"/>
    <property type="evidence" value="ECO:0007669"/>
    <property type="project" value="TreeGrafter"/>
</dbReference>
<dbReference type="Gene3D" id="3.30.110.10">
    <property type="entry name" value="Translation initiation factor 3 (IF-3), C-terminal domain"/>
    <property type="match status" value="1"/>
</dbReference>
<evidence type="ECO:0000259" key="7">
    <source>
        <dbReference type="Pfam" id="PF05198"/>
    </source>
</evidence>
<feature type="domain" description="Translation initiation factor 3 C-terminal" evidence="6">
    <location>
        <begin position="75"/>
        <end position="157"/>
    </location>
</feature>
<dbReference type="Proteomes" id="UP000886110">
    <property type="component" value="Unassembled WGS sequence"/>
</dbReference>
<dbReference type="InterPro" id="IPR036787">
    <property type="entry name" value="T_IF-3_N_sf"/>
</dbReference>
<dbReference type="Pfam" id="PF00707">
    <property type="entry name" value="IF3_C"/>
    <property type="match status" value="1"/>
</dbReference>
<comment type="subcellular location">
    <subcellularLocation>
        <location evidence="5">Cytoplasm</location>
    </subcellularLocation>
</comment>
<evidence type="ECO:0000313" key="8">
    <source>
        <dbReference type="EMBL" id="HHE04442.1"/>
    </source>
</evidence>
<feature type="domain" description="Translation initiation factor 3 N-terminal" evidence="7">
    <location>
        <begin position="3"/>
        <end position="66"/>
    </location>
</feature>
<comment type="function">
    <text evidence="5">IF-3 binds to the 30S ribosomal subunit and shifts the equilibrium between 70S ribosomes and their 50S and 30S subunits in favor of the free subunits, thus enhancing the availability of 30S subunits on which protein synthesis initiation begins.</text>
</comment>
<dbReference type="GO" id="GO:0005829">
    <property type="term" value="C:cytosol"/>
    <property type="evidence" value="ECO:0007669"/>
    <property type="project" value="TreeGrafter"/>
</dbReference>
<dbReference type="GO" id="GO:0032790">
    <property type="term" value="P:ribosome disassembly"/>
    <property type="evidence" value="ECO:0007669"/>
    <property type="project" value="TreeGrafter"/>
</dbReference>
<dbReference type="NCBIfam" id="TIGR00168">
    <property type="entry name" value="infC"/>
    <property type="match status" value="1"/>
</dbReference>
<dbReference type="GO" id="GO:0043022">
    <property type="term" value="F:ribosome binding"/>
    <property type="evidence" value="ECO:0007669"/>
    <property type="project" value="TreeGrafter"/>
</dbReference>
<evidence type="ECO:0000256" key="2">
    <source>
        <dbReference type="ARBA" id="ARBA00022540"/>
    </source>
</evidence>
<comment type="subunit">
    <text evidence="5">Monomer.</text>
</comment>
<dbReference type="AlphaFoldDB" id="A0A7C5DAE2"/>
<comment type="caution">
    <text evidence="8">The sequence shown here is derived from an EMBL/GenBank/DDBJ whole genome shotgun (WGS) entry which is preliminary data.</text>
</comment>
<dbReference type="Pfam" id="PF05198">
    <property type="entry name" value="IF3_N"/>
    <property type="match status" value="1"/>
</dbReference>
<accession>A0A7C5DAE2</accession>
<dbReference type="SUPFAM" id="SSF54364">
    <property type="entry name" value="Translation initiation factor IF3, N-terminal domain"/>
    <property type="match status" value="1"/>
</dbReference>
<sequence>MVAPRVLLIGPEGEKFGIVDREEAIKKAQNFGFDLVEVAPNANPPVCRIMDYGKFLYEEKKKEKKAKKRQQSQGVKEVMFRPKISRNDYEIKIRRIMQFLHSHRVKVEIRMRGREKIHPELAQNILKRIIDDTKDFAVMSGEVKTTDHSLSFQLLPKKGG</sequence>
<comment type="similarity">
    <text evidence="1 5">Belongs to the IF-3 family.</text>
</comment>
<reference evidence="8" key="1">
    <citation type="journal article" date="2020" name="mSystems">
        <title>Genome- and Community-Level Interaction Insights into Carbon Utilization and Element Cycling Functions of Hydrothermarchaeota in Hydrothermal Sediment.</title>
        <authorList>
            <person name="Zhou Z."/>
            <person name="Liu Y."/>
            <person name="Xu W."/>
            <person name="Pan J."/>
            <person name="Luo Z.H."/>
            <person name="Li M."/>
        </authorList>
    </citation>
    <scope>NUCLEOTIDE SEQUENCE [LARGE SCALE GENOMIC DNA]</scope>
    <source>
        <strain evidence="8">HyVt-74</strain>
    </source>
</reference>
<dbReference type="PROSITE" id="PS00938">
    <property type="entry name" value="IF3"/>
    <property type="match status" value="1"/>
</dbReference>
<dbReference type="InterPro" id="IPR036788">
    <property type="entry name" value="T_IF-3_C_sf"/>
</dbReference>
<evidence type="ECO:0000256" key="4">
    <source>
        <dbReference type="NCBIfam" id="TIGR00168"/>
    </source>
</evidence>
<dbReference type="InterPro" id="IPR019814">
    <property type="entry name" value="Translation_initiation_fac_3_N"/>
</dbReference>
<dbReference type="GO" id="GO:0003743">
    <property type="term" value="F:translation initiation factor activity"/>
    <property type="evidence" value="ECO:0007669"/>
    <property type="project" value="UniProtKB-UniRule"/>
</dbReference>
<evidence type="ECO:0000256" key="5">
    <source>
        <dbReference type="RuleBase" id="RU000646"/>
    </source>
</evidence>
<keyword evidence="3 5" id="KW-0648">Protein biosynthesis</keyword>
<dbReference type="Gene3D" id="3.10.20.80">
    <property type="entry name" value="Translation initiation factor 3 (IF-3), N-terminal domain"/>
    <property type="match status" value="1"/>
</dbReference>
<dbReference type="InterPro" id="IPR019815">
    <property type="entry name" value="Translation_initiation_fac_3_C"/>
</dbReference>